<name>A0A5S6R4Z8_TRIMR</name>
<evidence type="ECO:0000313" key="3">
    <source>
        <dbReference type="WBParaSite" id="TMUE_3000014508.1"/>
    </source>
</evidence>
<dbReference type="AlphaFoldDB" id="A0A5S6R4Z8"/>
<dbReference type="Proteomes" id="UP000046395">
    <property type="component" value="Unassembled WGS sequence"/>
</dbReference>
<reference evidence="1" key="1">
    <citation type="submission" date="2013-11" db="EMBL/GenBank/DDBJ databases">
        <authorList>
            <person name="Aslett M."/>
        </authorList>
    </citation>
    <scope>NUCLEOTIDE SEQUENCE [LARGE SCALE GENOMIC DNA]</scope>
    <source>
        <strain evidence="1">Edinburgh</strain>
    </source>
</reference>
<reference evidence="2 3" key="3">
    <citation type="submission" date="2019-12" db="UniProtKB">
        <authorList>
            <consortium name="WormBaseParasite"/>
        </authorList>
    </citation>
    <scope>IDENTIFICATION</scope>
</reference>
<accession>A0A5S6R4Z8</accession>
<dbReference type="WBParaSite" id="TMUE_0000001910.1">
    <property type="protein sequence ID" value="TMUE_0000001910.1"/>
    <property type="gene ID" value="WBGene00297775"/>
</dbReference>
<protein>
    <submittedName>
        <fullName evidence="2 3">Uncharacterized protein</fullName>
    </submittedName>
</protein>
<reference evidence="1" key="2">
    <citation type="submission" date="2014-03" db="EMBL/GenBank/DDBJ databases">
        <title>The whipworm genome and dual-species transcriptomics of an intimate host-pathogen interaction.</title>
        <authorList>
            <person name="Foth B.J."/>
            <person name="Tsai I.J."/>
            <person name="Reid A.J."/>
            <person name="Bancroft A.J."/>
            <person name="Nichol S."/>
            <person name="Tracey A."/>
            <person name="Holroyd N."/>
            <person name="Cotton J.A."/>
            <person name="Stanley E.J."/>
            <person name="Zarowiecki M."/>
            <person name="Liu J.Z."/>
            <person name="Huckvale T."/>
            <person name="Cooper P.J."/>
            <person name="Grencis R.K."/>
            <person name="Berriman M."/>
        </authorList>
    </citation>
    <scope>NUCLEOTIDE SEQUENCE [LARGE SCALE GENOMIC DNA]</scope>
    <source>
        <strain evidence="1">Edinburgh</strain>
    </source>
</reference>
<organism evidence="1 3">
    <name type="scientific">Trichuris muris</name>
    <name type="common">Mouse whipworm</name>
    <dbReference type="NCBI Taxonomy" id="70415"/>
    <lineage>
        <taxon>Eukaryota</taxon>
        <taxon>Metazoa</taxon>
        <taxon>Ecdysozoa</taxon>
        <taxon>Nematoda</taxon>
        <taxon>Enoplea</taxon>
        <taxon>Dorylaimia</taxon>
        <taxon>Trichinellida</taxon>
        <taxon>Trichuridae</taxon>
        <taxon>Trichuris</taxon>
    </lineage>
</organism>
<evidence type="ECO:0000313" key="2">
    <source>
        <dbReference type="WBParaSite" id="TMUE_0000001910.1"/>
    </source>
</evidence>
<dbReference type="WBParaSite" id="TMUE_3000014508.1">
    <property type="protein sequence ID" value="TMUE_3000014508.1"/>
    <property type="gene ID" value="WBGene00285797"/>
</dbReference>
<evidence type="ECO:0000313" key="1">
    <source>
        <dbReference type="Proteomes" id="UP000046395"/>
    </source>
</evidence>
<sequence>MREWPNISEWFMVTRYASELDAPTNRLTKQRSGELVSIEFLEKYHIPSVTSTHEQSFTATMFTARVYDQLFNNFDLCCINIDIHTPFQAWCI</sequence>
<keyword evidence="1" id="KW-1185">Reference proteome</keyword>
<proteinExistence type="predicted"/>